<keyword evidence="11" id="KW-0418">Kinase</keyword>
<evidence type="ECO:0000259" key="10">
    <source>
        <dbReference type="PROSITE" id="PS50110"/>
    </source>
</evidence>
<dbReference type="InterPro" id="IPR003594">
    <property type="entry name" value="HATPase_dom"/>
</dbReference>
<dbReference type="SMART" id="SM00448">
    <property type="entry name" value="REC"/>
    <property type="match status" value="1"/>
</dbReference>
<evidence type="ECO:0000313" key="12">
    <source>
        <dbReference type="Proteomes" id="UP000679725"/>
    </source>
</evidence>
<dbReference type="SUPFAM" id="SSF46689">
    <property type="entry name" value="Homeodomain-like"/>
    <property type="match status" value="1"/>
</dbReference>
<comment type="caution">
    <text evidence="11">The sequence shown here is derived from an EMBL/GenBank/DDBJ whole genome shotgun (WGS) entry which is preliminary data.</text>
</comment>
<organism evidence="11 12">
    <name type="scientific">Dyadobacter linearis</name>
    <dbReference type="NCBI Taxonomy" id="2823330"/>
    <lineage>
        <taxon>Bacteria</taxon>
        <taxon>Pseudomonadati</taxon>
        <taxon>Bacteroidota</taxon>
        <taxon>Cytophagia</taxon>
        <taxon>Cytophagales</taxon>
        <taxon>Spirosomataceae</taxon>
        <taxon>Dyadobacter</taxon>
    </lineage>
</organism>
<evidence type="ECO:0000256" key="7">
    <source>
        <dbReference type="PROSITE-ProRule" id="PRU00169"/>
    </source>
</evidence>
<keyword evidence="12" id="KW-1185">Reference proteome</keyword>
<dbReference type="Gene3D" id="2.60.40.10">
    <property type="entry name" value="Immunoglobulins"/>
    <property type="match status" value="1"/>
</dbReference>
<dbReference type="EC" id="2.7.13.3" evidence="2"/>
<dbReference type="PRINTS" id="PR00344">
    <property type="entry name" value="BCTRLSENSOR"/>
</dbReference>
<dbReference type="PROSITE" id="PS50109">
    <property type="entry name" value="HIS_KIN"/>
    <property type="match status" value="1"/>
</dbReference>
<dbReference type="InterPro" id="IPR011110">
    <property type="entry name" value="Reg_prop"/>
</dbReference>
<dbReference type="GO" id="GO:0004673">
    <property type="term" value="F:protein histidine kinase activity"/>
    <property type="evidence" value="ECO:0007669"/>
    <property type="project" value="UniProtKB-EC"/>
</dbReference>
<dbReference type="Gene3D" id="3.40.50.2300">
    <property type="match status" value="1"/>
</dbReference>
<dbReference type="PANTHER" id="PTHR43547">
    <property type="entry name" value="TWO-COMPONENT HISTIDINE KINASE"/>
    <property type="match status" value="1"/>
</dbReference>
<dbReference type="Gene3D" id="1.10.10.60">
    <property type="entry name" value="Homeodomain-like"/>
    <property type="match status" value="1"/>
</dbReference>
<evidence type="ECO:0000256" key="4">
    <source>
        <dbReference type="ARBA" id="ARBA00023015"/>
    </source>
</evidence>
<dbReference type="CDD" id="cd00082">
    <property type="entry name" value="HisKA"/>
    <property type="match status" value="1"/>
</dbReference>
<dbReference type="InterPro" id="IPR036097">
    <property type="entry name" value="HisK_dim/P_sf"/>
</dbReference>
<comment type="catalytic activity">
    <reaction evidence="1">
        <text>ATP + protein L-histidine = ADP + protein N-phospho-L-histidine.</text>
        <dbReference type="EC" id="2.7.13.3"/>
    </reaction>
</comment>
<dbReference type="PROSITE" id="PS01124">
    <property type="entry name" value="HTH_ARAC_FAMILY_2"/>
    <property type="match status" value="1"/>
</dbReference>
<evidence type="ECO:0000256" key="1">
    <source>
        <dbReference type="ARBA" id="ARBA00000085"/>
    </source>
</evidence>
<keyword evidence="11" id="KW-0808">Transferase</keyword>
<dbReference type="InterPro" id="IPR015943">
    <property type="entry name" value="WD40/YVTN_repeat-like_dom_sf"/>
</dbReference>
<evidence type="ECO:0000259" key="9">
    <source>
        <dbReference type="PROSITE" id="PS50109"/>
    </source>
</evidence>
<dbReference type="Gene3D" id="1.10.287.130">
    <property type="match status" value="1"/>
</dbReference>
<dbReference type="Gene3D" id="3.30.565.10">
    <property type="entry name" value="Histidine kinase-like ATPase, C-terminal domain"/>
    <property type="match status" value="1"/>
</dbReference>
<sequence length="1365" mass="154515">MLPGLVSGQSDQLRFLKLDVKNGLSNNHPTCFLLDSHGFMWVGTNAGLNRYDGYEFKVFKNDPADSTSLRSNSIRSLWEGPEGKIWAGSNTENSVYDPLTEKFASDTQTELKKLGIPAGFIRTIHKDKIGQYWFAQAKNGLFVVPPGSGGKTIHLRHSAQDPRSIASNEISAISDSPDKHLWIIHRNGILEKINPKTRKVIWRSDYLAKKHQNRSLNYGITVDSDGELWLYAIRENLGIYRFNPTDLSFSFYNKTNGSPRLNSDIIQGVVQDNQGRMWIGVDHGGINLLDKKSKTISYILPDDDDRNAISQNTFNAIYRDHSGVIWVGTYKDGVNYYHEDIFPFPLFKHKRADPTSLPYNDLNRFLEDQKGNIWMGSNGGGLIYFDRQKNTYKQYLNNPADPNSLGANVIISLFLDKKNVLWIGTYFGGLTSFDGTRFTTYRHNPADPASLSHHSVWEIKEDSRGNLWIGTLDGGLELFDRSTGKFAHFPARAANSVHDAYISEITEDNRGNLWIGTSFGVDVRDAVSGKFTNYHYEPNAPGSISNNIVHAIIQDSKNRIWVGTQDGLNLFDPLKKQFRIFKQAQGLPHNSILSVIEDDSGDLWIATPYGLARTQLTETKTGLQVQFINYDESDGLQGSEFTENAALKTRSGELFFGGARGYNRFRPEEILPKAIFRKVVLSSFSVFNKKLNAHDQLEGDRAILSKAISETEKIVLPHSANIFALDFTVLDFFHPQKIRYQYKLEGFNDDWVHASSTSRTASYTNLDPGTYVFRVKASNENGGWNSDETTLEIQILPPWWNAPVARLSYLLLFIFALYLAGKTIRKKERERYLIEQERRESRRLREMNDVKIRFFTNMSHEFRTPLSLILSPLEKILKDNPDSPLQNQMQLMQRNAKRLLNLVNQLLDFRKLEVSGIKFSPTEGDIIHFIREATFSFTDISQKKQISLSFKSSMDSLNTSFDEDKLEKILFNLLSNAFKFTPENGEVSVEIASAQLPHSGDKSWLEISVCDTGIGIPEEKQERVFESFFQNDLPAGLLNQGSGIGLSITKEFVSLHGGAISVKSQPGEGSCFKVMLPVQKAQNATLSILETAPAPVTPPVQVSERSQHDSGLPVLLLVEDNEDFLFYLKDNLKELYHIIEAKNGSEGWTRATAVIPDLIVTDVTMPEMDGMELVRRLKNDERTQHIPLVLLTAGTSPDQHLAGYELGIHDYIEKPFNFEILQFRLSNILKQQEAARKTFSQQIAIKGRDIAISSRDENLVRQVIAIVEENIGNAEFSVEALSREVGMSRIHLYRKLNAISGKTPVEFIRSIRMERAARLLEQSQLTISEIAYQVGFNNPKYFARQFKDEFGELPSVYLSRNKNNT</sequence>
<dbReference type="Pfam" id="PF00512">
    <property type="entry name" value="HisKA"/>
    <property type="match status" value="1"/>
</dbReference>
<dbReference type="RefSeq" id="WP_215236477.1">
    <property type="nucleotide sequence ID" value="NZ_CAJRAU010000011.1"/>
</dbReference>
<proteinExistence type="predicted"/>
<dbReference type="Pfam" id="PF07495">
    <property type="entry name" value="Y_Y_Y"/>
    <property type="match status" value="1"/>
</dbReference>
<dbReference type="EMBL" id="CAJRAU010000011">
    <property type="protein sequence ID" value="CAG5074566.1"/>
    <property type="molecule type" value="Genomic_DNA"/>
</dbReference>
<dbReference type="SMART" id="SM00387">
    <property type="entry name" value="HATPase_c"/>
    <property type="match status" value="1"/>
</dbReference>
<dbReference type="Pfam" id="PF00072">
    <property type="entry name" value="Response_reg"/>
    <property type="match status" value="1"/>
</dbReference>
<dbReference type="SMART" id="SM00388">
    <property type="entry name" value="HisKA"/>
    <property type="match status" value="1"/>
</dbReference>
<dbReference type="CDD" id="cd16922">
    <property type="entry name" value="HATPase_EvgS-ArcB-TorS-like"/>
    <property type="match status" value="1"/>
</dbReference>
<evidence type="ECO:0000256" key="2">
    <source>
        <dbReference type="ARBA" id="ARBA00012438"/>
    </source>
</evidence>
<name>A0ABN7RJ55_9BACT</name>
<evidence type="ECO:0000313" key="11">
    <source>
        <dbReference type="EMBL" id="CAG5074566.1"/>
    </source>
</evidence>
<dbReference type="Pfam" id="PF02518">
    <property type="entry name" value="HATPase_c"/>
    <property type="match status" value="1"/>
</dbReference>
<dbReference type="InterPro" id="IPR011123">
    <property type="entry name" value="Y_Y_Y"/>
</dbReference>
<dbReference type="Proteomes" id="UP000679725">
    <property type="component" value="Unassembled WGS sequence"/>
</dbReference>
<keyword evidence="5" id="KW-0238">DNA-binding</keyword>
<dbReference type="SUPFAM" id="SSF63829">
    <property type="entry name" value="Calcium-dependent phosphotriesterase"/>
    <property type="match status" value="3"/>
</dbReference>
<dbReference type="InterPro" id="IPR001789">
    <property type="entry name" value="Sig_transdc_resp-reg_receiver"/>
</dbReference>
<accession>A0ABN7RJ55</accession>
<keyword evidence="4" id="KW-0805">Transcription regulation</keyword>
<feature type="domain" description="HTH araC/xylS-type" evidence="8">
    <location>
        <begin position="1261"/>
        <end position="1360"/>
    </location>
</feature>
<dbReference type="Pfam" id="PF12833">
    <property type="entry name" value="HTH_18"/>
    <property type="match status" value="1"/>
</dbReference>
<dbReference type="InterPro" id="IPR011006">
    <property type="entry name" value="CheY-like_superfamily"/>
</dbReference>
<gene>
    <name evidence="11" type="primary">rcsC_30</name>
    <name evidence="11" type="ORF">DYBT9623_05253</name>
</gene>
<dbReference type="InterPro" id="IPR003661">
    <property type="entry name" value="HisK_dim/P_dom"/>
</dbReference>
<keyword evidence="3 7" id="KW-0597">Phosphoprotein</keyword>
<reference evidence="11 12" key="1">
    <citation type="submission" date="2021-04" db="EMBL/GenBank/DDBJ databases">
        <authorList>
            <person name="Rodrigo-Torres L."/>
            <person name="Arahal R. D."/>
            <person name="Lucena T."/>
        </authorList>
    </citation>
    <scope>NUCLEOTIDE SEQUENCE [LARGE SCALE GENOMIC DNA]</scope>
    <source>
        <strain evidence="11 12">CECT 9623</strain>
    </source>
</reference>
<evidence type="ECO:0000256" key="6">
    <source>
        <dbReference type="ARBA" id="ARBA00023163"/>
    </source>
</evidence>
<dbReference type="PROSITE" id="PS00041">
    <property type="entry name" value="HTH_ARAC_FAMILY_1"/>
    <property type="match status" value="1"/>
</dbReference>
<dbReference type="InterPro" id="IPR009057">
    <property type="entry name" value="Homeodomain-like_sf"/>
</dbReference>
<dbReference type="InterPro" id="IPR036890">
    <property type="entry name" value="HATPase_C_sf"/>
</dbReference>
<dbReference type="SUPFAM" id="SSF55874">
    <property type="entry name" value="ATPase domain of HSP90 chaperone/DNA topoisomerase II/histidine kinase"/>
    <property type="match status" value="1"/>
</dbReference>
<evidence type="ECO:0000256" key="3">
    <source>
        <dbReference type="ARBA" id="ARBA00022553"/>
    </source>
</evidence>
<dbReference type="PANTHER" id="PTHR43547:SF2">
    <property type="entry name" value="HYBRID SIGNAL TRANSDUCTION HISTIDINE KINASE C"/>
    <property type="match status" value="1"/>
</dbReference>
<evidence type="ECO:0000259" key="8">
    <source>
        <dbReference type="PROSITE" id="PS01124"/>
    </source>
</evidence>
<protein>
    <recommendedName>
        <fullName evidence="2">histidine kinase</fullName>
        <ecNumber evidence="2">2.7.13.3</ecNumber>
    </recommendedName>
</protein>
<feature type="modified residue" description="4-aspartylphosphate" evidence="7">
    <location>
        <position position="1162"/>
    </location>
</feature>
<dbReference type="InterPro" id="IPR004358">
    <property type="entry name" value="Sig_transdc_His_kin-like_C"/>
</dbReference>
<dbReference type="Pfam" id="PF07494">
    <property type="entry name" value="Reg_prop"/>
    <property type="match status" value="7"/>
</dbReference>
<dbReference type="InterPro" id="IPR018060">
    <property type="entry name" value="HTH_AraC"/>
</dbReference>
<dbReference type="SUPFAM" id="SSF52172">
    <property type="entry name" value="CheY-like"/>
    <property type="match status" value="1"/>
</dbReference>
<feature type="domain" description="Response regulatory" evidence="10">
    <location>
        <begin position="1114"/>
        <end position="1229"/>
    </location>
</feature>
<dbReference type="Gene3D" id="2.130.10.10">
    <property type="entry name" value="YVTN repeat-like/Quinoprotein amine dehydrogenase"/>
    <property type="match status" value="3"/>
</dbReference>
<dbReference type="InterPro" id="IPR005467">
    <property type="entry name" value="His_kinase_dom"/>
</dbReference>
<dbReference type="InterPro" id="IPR018062">
    <property type="entry name" value="HTH_AraC-typ_CS"/>
</dbReference>
<dbReference type="InterPro" id="IPR013783">
    <property type="entry name" value="Ig-like_fold"/>
</dbReference>
<feature type="domain" description="Histidine kinase" evidence="9">
    <location>
        <begin position="857"/>
        <end position="1080"/>
    </location>
</feature>
<dbReference type="CDD" id="cd00146">
    <property type="entry name" value="PKD"/>
    <property type="match status" value="1"/>
</dbReference>
<dbReference type="SUPFAM" id="SSF47384">
    <property type="entry name" value="Homodimeric domain of signal transducing histidine kinase"/>
    <property type="match status" value="1"/>
</dbReference>
<keyword evidence="6" id="KW-0804">Transcription</keyword>
<dbReference type="SMART" id="SM00342">
    <property type="entry name" value="HTH_ARAC"/>
    <property type="match status" value="1"/>
</dbReference>
<evidence type="ECO:0000256" key="5">
    <source>
        <dbReference type="ARBA" id="ARBA00023125"/>
    </source>
</evidence>
<dbReference type="PROSITE" id="PS50110">
    <property type="entry name" value="RESPONSE_REGULATORY"/>
    <property type="match status" value="1"/>
</dbReference>